<comment type="caution">
    <text evidence="10">The sequence shown here is derived from an EMBL/GenBank/DDBJ whole genome shotgun (WGS) entry which is preliminary data.</text>
</comment>
<evidence type="ECO:0000256" key="1">
    <source>
        <dbReference type="ARBA" id="ARBA00004496"/>
    </source>
</evidence>
<evidence type="ECO:0000259" key="9">
    <source>
        <dbReference type="PROSITE" id="PS50942"/>
    </source>
</evidence>
<keyword evidence="12" id="KW-1185">Reference proteome</keyword>
<feature type="region of interest" description="Disordered" evidence="8">
    <location>
        <begin position="586"/>
        <end position="615"/>
    </location>
</feature>
<dbReference type="CDD" id="cd16990">
    <property type="entry name" value="ENTH_Epsin"/>
    <property type="match status" value="1"/>
</dbReference>
<evidence type="ECO:0000313" key="11">
    <source>
        <dbReference type="EMBL" id="CAF3696045.1"/>
    </source>
</evidence>
<evidence type="ECO:0000256" key="6">
    <source>
        <dbReference type="ARBA" id="ARBA00023121"/>
    </source>
</evidence>
<dbReference type="OrthoDB" id="4033880at2759"/>
<evidence type="ECO:0000256" key="4">
    <source>
        <dbReference type="ARBA" id="ARBA00022553"/>
    </source>
</evidence>
<keyword evidence="4" id="KW-0597">Phosphoprotein</keyword>
<evidence type="ECO:0000256" key="7">
    <source>
        <dbReference type="SAM" id="Coils"/>
    </source>
</evidence>
<dbReference type="Gene3D" id="1.25.40.90">
    <property type="match status" value="1"/>
</dbReference>
<evidence type="ECO:0000256" key="3">
    <source>
        <dbReference type="ARBA" id="ARBA00022490"/>
    </source>
</evidence>
<protein>
    <recommendedName>
        <fullName evidence="9">ENTH domain-containing protein</fullName>
    </recommendedName>
</protein>
<keyword evidence="5" id="KW-0677">Repeat</keyword>
<accession>A0A814AJQ4</accession>
<keyword evidence="6" id="KW-0446">Lipid-binding</keyword>
<gene>
    <name evidence="10" type="ORF">GPM918_LOCUS9391</name>
    <name evidence="11" type="ORF">SRO942_LOCUS9388</name>
</gene>
<feature type="domain" description="ENTH" evidence="9">
    <location>
        <begin position="8"/>
        <end position="139"/>
    </location>
</feature>
<evidence type="ECO:0000256" key="5">
    <source>
        <dbReference type="ARBA" id="ARBA00022737"/>
    </source>
</evidence>
<evidence type="ECO:0000313" key="10">
    <source>
        <dbReference type="EMBL" id="CAF0915911.1"/>
    </source>
</evidence>
<comment type="similarity">
    <text evidence="2">Belongs to the epsin family.</text>
</comment>
<feature type="coiled-coil region" evidence="7">
    <location>
        <begin position="224"/>
        <end position="253"/>
    </location>
</feature>
<dbReference type="EMBL" id="CAJNOQ010001743">
    <property type="protein sequence ID" value="CAF0915911.1"/>
    <property type="molecule type" value="Genomic_DNA"/>
</dbReference>
<sequence length="615" mass="68325">MLARGVRNVIYNYTEAQRKVREATSNDAWGPSPALMHEIADLTHNVVAYAEIMPIVWKRLNDHGKNWRHVYKSLVLLDYLIKYGNERVSQQCKENIFAIQTLKDFQYIEDNKDQGFNVREKAKQLVSLLKDDERLKNERRKAQEGRNNYYQQAMGMDSNGAVTYGRQSSTVRRNSTNDISQIGGDYMSGNNYMSNTNTVRSSSFNDGIHTQVKKEFVQPLNQEEENLQMQIALAESQREAEEEERRRRNDDLRLKMALERSVNENPSDANHGQLFDVSSQNQLDPSLFSQHLMDHTTWNETNATSTASNFGWNTKPTIDIGFPSFDTASNTNQSAWPSAWQGNAAGFGSQNSRVPPTSAASMSVMNNTTTTNNNPWNDLATETQITSSPASDPWGLSSSDPRYNANARNMSPLQTTNDHMYTTKSADNELSDFFGGNSEASSSTDNHSKPFSLSTFSTTTASTNPWNMSSLSTTLPPQTTSTSPSSFSSSNLSNNILYPNIENKFNQTNQSSFPMNSSAATSRKTPESFLGDKFIGLVNLDKLVTETKTTNPFGATPRTPNPFAQTAKPPTLDQLSSVNNTSGFLQAPTLPPPLIPLSSTLAPTPPPSNSKNPFL</sequence>
<reference evidence="10" key="1">
    <citation type="submission" date="2021-02" db="EMBL/GenBank/DDBJ databases">
        <authorList>
            <person name="Nowell W R."/>
        </authorList>
    </citation>
    <scope>NUCLEOTIDE SEQUENCE</scope>
</reference>
<dbReference type="Proteomes" id="UP000681722">
    <property type="component" value="Unassembled WGS sequence"/>
</dbReference>
<evidence type="ECO:0000256" key="2">
    <source>
        <dbReference type="ARBA" id="ARBA00010130"/>
    </source>
</evidence>
<dbReference type="Pfam" id="PF01417">
    <property type="entry name" value="ENTH"/>
    <property type="match status" value="1"/>
</dbReference>
<evidence type="ECO:0000313" key="12">
    <source>
        <dbReference type="Proteomes" id="UP000663829"/>
    </source>
</evidence>
<feature type="region of interest" description="Disordered" evidence="8">
    <location>
        <begin position="463"/>
        <end position="489"/>
    </location>
</feature>
<dbReference type="AlphaFoldDB" id="A0A814AJQ4"/>
<dbReference type="PROSITE" id="PS50942">
    <property type="entry name" value="ENTH"/>
    <property type="match status" value="1"/>
</dbReference>
<dbReference type="InterPro" id="IPR008942">
    <property type="entry name" value="ENTH_VHS"/>
</dbReference>
<dbReference type="FunFam" id="1.25.40.90:FF:000002">
    <property type="entry name" value="epsin-2 isoform X1"/>
    <property type="match status" value="1"/>
</dbReference>
<name>A0A814AJQ4_9BILA</name>
<feature type="region of interest" description="Disordered" evidence="8">
    <location>
        <begin position="385"/>
        <end position="415"/>
    </location>
</feature>
<dbReference type="InterPro" id="IPR013809">
    <property type="entry name" value="ENTH"/>
</dbReference>
<proteinExistence type="inferred from homology"/>
<dbReference type="GO" id="GO:0030125">
    <property type="term" value="C:clathrin vesicle coat"/>
    <property type="evidence" value="ECO:0007669"/>
    <property type="project" value="TreeGrafter"/>
</dbReference>
<dbReference type="PANTHER" id="PTHR12276">
    <property type="entry name" value="EPSIN/ENT-RELATED"/>
    <property type="match status" value="1"/>
</dbReference>
<organism evidence="10 12">
    <name type="scientific">Didymodactylos carnosus</name>
    <dbReference type="NCBI Taxonomy" id="1234261"/>
    <lineage>
        <taxon>Eukaryota</taxon>
        <taxon>Metazoa</taxon>
        <taxon>Spiralia</taxon>
        <taxon>Gnathifera</taxon>
        <taxon>Rotifera</taxon>
        <taxon>Eurotatoria</taxon>
        <taxon>Bdelloidea</taxon>
        <taxon>Philodinida</taxon>
        <taxon>Philodinidae</taxon>
        <taxon>Didymodactylos</taxon>
    </lineage>
</organism>
<keyword evidence="3" id="KW-0963">Cytoplasm</keyword>
<comment type="subcellular location">
    <subcellularLocation>
        <location evidence="1">Cytoplasm</location>
    </subcellularLocation>
</comment>
<dbReference type="PANTHER" id="PTHR12276:SF115">
    <property type="entry name" value="FI19443P1"/>
    <property type="match status" value="1"/>
</dbReference>
<dbReference type="PROSITE" id="PS50330">
    <property type="entry name" value="UIM"/>
    <property type="match status" value="1"/>
</dbReference>
<dbReference type="GO" id="GO:0030276">
    <property type="term" value="F:clathrin binding"/>
    <property type="evidence" value="ECO:0007669"/>
    <property type="project" value="TreeGrafter"/>
</dbReference>
<dbReference type="GO" id="GO:0006897">
    <property type="term" value="P:endocytosis"/>
    <property type="evidence" value="ECO:0007669"/>
    <property type="project" value="TreeGrafter"/>
</dbReference>
<dbReference type="Proteomes" id="UP000663829">
    <property type="component" value="Unassembled WGS sequence"/>
</dbReference>
<evidence type="ECO:0000256" key="8">
    <source>
        <dbReference type="SAM" id="MobiDB-lite"/>
    </source>
</evidence>
<dbReference type="SUPFAM" id="SSF48464">
    <property type="entry name" value="ENTH/VHS domain"/>
    <property type="match status" value="1"/>
</dbReference>
<dbReference type="InterPro" id="IPR003903">
    <property type="entry name" value="UIM_dom"/>
</dbReference>
<dbReference type="EMBL" id="CAJOBC010001742">
    <property type="protein sequence ID" value="CAF3696045.1"/>
    <property type="molecule type" value="Genomic_DNA"/>
</dbReference>
<dbReference type="GO" id="GO:0005543">
    <property type="term" value="F:phospholipid binding"/>
    <property type="evidence" value="ECO:0007669"/>
    <property type="project" value="TreeGrafter"/>
</dbReference>
<dbReference type="SMART" id="SM00273">
    <property type="entry name" value="ENTH"/>
    <property type="match status" value="1"/>
</dbReference>
<dbReference type="GO" id="GO:0005768">
    <property type="term" value="C:endosome"/>
    <property type="evidence" value="ECO:0007669"/>
    <property type="project" value="TreeGrafter"/>
</dbReference>
<keyword evidence="7" id="KW-0175">Coiled coil</keyword>
<dbReference type="GO" id="GO:0005886">
    <property type="term" value="C:plasma membrane"/>
    <property type="evidence" value="ECO:0007669"/>
    <property type="project" value="TreeGrafter"/>
</dbReference>